<dbReference type="GO" id="GO:0006355">
    <property type="term" value="P:regulation of DNA-templated transcription"/>
    <property type="evidence" value="ECO:0007669"/>
    <property type="project" value="InterPro"/>
</dbReference>
<evidence type="ECO:0008006" key="3">
    <source>
        <dbReference type="Google" id="ProtNLM"/>
    </source>
</evidence>
<dbReference type="InterPro" id="IPR013321">
    <property type="entry name" value="Arc_rbn_hlx_hlx"/>
</dbReference>
<organism evidence="1 2">
    <name type="scientific">Candidatus Muproteobacteria bacterium RBG_16_65_31</name>
    <dbReference type="NCBI Taxonomy" id="1817759"/>
    <lineage>
        <taxon>Bacteria</taxon>
        <taxon>Pseudomonadati</taxon>
        <taxon>Pseudomonadota</taxon>
        <taxon>Candidatus Muproteobacteria</taxon>
    </lineage>
</organism>
<evidence type="ECO:0000313" key="1">
    <source>
        <dbReference type="EMBL" id="OGI42669.1"/>
    </source>
</evidence>
<accession>A0A1F6TC65</accession>
<reference evidence="1 2" key="1">
    <citation type="journal article" date="2016" name="Nat. Commun.">
        <title>Thousands of microbial genomes shed light on interconnected biogeochemical processes in an aquifer system.</title>
        <authorList>
            <person name="Anantharaman K."/>
            <person name="Brown C.T."/>
            <person name="Hug L.A."/>
            <person name="Sharon I."/>
            <person name="Castelle C.J."/>
            <person name="Probst A.J."/>
            <person name="Thomas B.C."/>
            <person name="Singh A."/>
            <person name="Wilkins M.J."/>
            <person name="Karaoz U."/>
            <person name="Brodie E.L."/>
            <person name="Williams K.H."/>
            <person name="Hubbard S.S."/>
            <person name="Banfield J.F."/>
        </authorList>
    </citation>
    <scope>NUCLEOTIDE SEQUENCE [LARGE SCALE GENOMIC DNA]</scope>
</reference>
<dbReference type="Gene3D" id="1.10.1220.10">
    <property type="entry name" value="Met repressor-like"/>
    <property type="match status" value="1"/>
</dbReference>
<gene>
    <name evidence="1" type="ORF">A2V92_00480</name>
</gene>
<dbReference type="AlphaFoldDB" id="A0A1F6TC65"/>
<protein>
    <recommendedName>
        <fullName evidence="3">ChpI protein</fullName>
    </recommendedName>
</protein>
<dbReference type="Proteomes" id="UP000179344">
    <property type="component" value="Unassembled WGS sequence"/>
</dbReference>
<proteinExistence type="predicted"/>
<comment type="caution">
    <text evidence="1">The sequence shown here is derived from an EMBL/GenBank/DDBJ whole genome shotgun (WGS) entry which is preliminary data.</text>
</comment>
<name>A0A1F6TC65_9PROT</name>
<sequence>MKTAISIPDRVFRSAEQLASRLGVSRSELYSKALVELVEKHRDELITSRLNEIYGPGRESSSLDPELAALQQRTLARGKR</sequence>
<evidence type="ECO:0000313" key="2">
    <source>
        <dbReference type="Proteomes" id="UP000179344"/>
    </source>
</evidence>
<dbReference type="EMBL" id="MFST01000144">
    <property type="protein sequence ID" value="OGI42669.1"/>
    <property type="molecule type" value="Genomic_DNA"/>
</dbReference>